<evidence type="ECO:0000313" key="1">
    <source>
        <dbReference type="EMBL" id="KAE8931429.1"/>
    </source>
</evidence>
<dbReference type="Proteomes" id="UP000440367">
    <property type="component" value="Unassembled WGS sequence"/>
</dbReference>
<dbReference type="EMBL" id="QXFW01001086">
    <property type="protein sequence ID" value="KAE8996823.1"/>
    <property type="molecule type" value="Genomic_DNA"/>
</dbReference>
<dbReference type="Proteomes" id="UP000429523">
    <property type="component" value="Unassembled WGS sequence"/>
</dbReference>
<evidence type="ECO:0000313" key="7">
    <source>
        <dbReference type="Proteomes" id="UP000429523"/>
    </source>
</evidence>
<organism evidence="2 11">
    <name type="scientific">Phytophthora fragariae</name>
    <dbReference type="NCBI Taxonomy" id="53985"/>
    <lineage>
        <taxon>Eukaryota</taxon>
        <taxon>Sar</taxon>
        <taxon>Stramenopiles</taxon>
        <taxon>Oomycota</taxon>
        <taxon>Peronosporomycetes</taxon>
        <taxon>Peronosporales</taxon>
        <taxon>Peronosporaceae</taxon>
        <taxon>Phytophthora</taxon>
    </lineage>
</organism>
<reference evidence="11 12" key="1">
    <citation type="submission" date="2018-09" db="EMBL/GenBank/DDBJ databases">
        <title>Genomic investigation of the strawberry pathogen Phytophthora fragariae indicates pathogenicity is determined by transcriptional variation in three key races.</title>
        <authorList>
            <person name="Adams T.M."/>
            <person name="Armitage A.D."/>
            <person name="Sobczyk M.K."/>
            <person name="Bates H.J."/>
            <person name="Dunwell J.M."/>
            <person name="Nellist C.F."/>
            <person name="Harrison R.J."/>
        </authorList>
    </citation>
    <scope>NUCLEOTIDE SEQUENCE [LARGE SCALE GENOMIC DNA]</scope>
    <source>
        <strain evidence="5 8">A4</strain>
        <strain evidence="4 9">BC-1</strain>
        <strain evidence="3 10">NOV-71</strain>
        <strain evidence="6 12">NOV-77</strain>
        <strain evidence="1 7">NOV-9</strain>
        <strain evidence="2 11">SCRP245</strain>
    </source>
</reference>
<evidence type="ECO:0000313" key="3">
    <source>
        <dbReference type="EMBL" id="KAE9095282.1"/>
    </source>
</evidence>
<dbReference type="Proteomes" id="UP000486351">
    <property type="component" value="Unassembled WGS sequence"/>
</dbReference>
<protein>
    <recommendedName>
        <fullName evidence="13">ARS-binding protein 1 N-terminal domain-containing protein</fullName>
    </recommendedName>
</protein>
<evidence type="ECO:0000313" key="10">
    <source>
        <dbReference type="Proteomes" id="UP000441208"/>
    </source>
</evidence>
<evidence type="ECO:0000313" key="2">
    <source>
        <dbReference type="EMBL" id="KAE8996823.1"/>
    </source>
</evidence>
<dbReference type="Gene3D" id="1.10.10.60">
    <property type="entry name" value="Homeodomain-like"/>
    <property type="match status" value="1"/>
</dbReference>
<evidence type="ECO:0000313" key="9">
    <source>
        <dbReference type="Proteomes" id="UP000440367"/>
    </source>
</evidence>
<sequence length="199" mass="22768">MPQVSLTKSQQLRLCEQHKKHPTLHCVELAAWCQETFRLPAPPGKITVSRILRQKAVLRRIEIDYRGDLCRMRAPHMRLLERHLVEFLTLFEELKIPIDKLPRFTPGGCCKHFLVRHGFRVRRAHGEVHSVDAKAARDGADELRMKIAKTAAAVLPVLLGKDDLRAIETGDAIQWLGDAWNAMPKKVLALLETHRTALW</sequence>
<dbReference type="EMBL" id="QXGE01001148">
    <property type="protein sequence ID" value="KAE9297027.1"/>
    <property type="molecule type" value="Genomic_DNA"/>
</dbReference>
<evidence type="ECO:0000313" key="4">
    <source>
        <dbReference type="EMBL" id="KAE9211258.1"/>
    </source>
</evidence>
<name>A0A6A3JYK9_9STRA</name>
<dbReference type="EMBL" id="QXFZ01001180">
    <property type="protein sequence ID" value="KAE9095282.1"/>
    <property type="molecule type" value="Genomic_DNA"/>
</dbReference>
<dbReference type="Proteomes" id="UP000460718">
    <property type="component" value="Unassembled WGS sequence"/>
</dbReference>
<evidence type="ECO:0000313" key="11">
    <source>
        <dbReference type="Proteomes" id="UP000460718"/>
    </source>
</evidence>
<evidence type="ECO:0000313" key="12">
    <source>
        <dbReference type="Proteomes" id="UP000486351"/>
    </source>
</evidence>
<gene>
    <name evidence="5" type="ORF">PF001_g16592</name>
    <name evidence="4" type="ORF">PF002_g18588</name>
    <name evidence="3" type="ORF">PF007_g17437</name>
    <name evidence="6" type="ORF">PF008_g16465</name>
    <name evidence="1" type="ORF">PF009_g18515</name>
    <name evidence="2" type="ORF">PF011_g15752</name>
</gene>
<dbReference type="EMBL" id="QXFY01001132">
    <property type="protein sequence ID" value="KAE9327213.1"/>
    <property type="molecule type" value="Genomic_DNA"/>
</dbReference>
<accession>A0A6A3JYK9</accession>
<evidence type="ECO:0000313" key="8">
    <source>
        <dbReference type="Proteomes" id="UP000437068"/>
    </source>
</evidence>
<evidence type="ECO:0000313" key="5">
    <source>
        <dbReference type="EMBL" id="KAE9297027.1"/>
    </source>
</evidence>
<evidence type="ECO:0000313" key="6">
    <source>
        <dbReference type="EMBL" id="KAE9327213.1"/>
    </source>
</evidence>
<dbReference type="AlphaFoldDB" id="A0A6A3JYK9"/>
<evidence type="ECO:0008006" key="13">
    <source>
        <dbReference type="Google" id="ProtNLM"/>
    </source>
</evidence>
<dbReference type="Proteomes" id="UP000437068">
    <property type="component" value="Unassembled WGS sequence"/>
</dbReference>
<dbReference type="EMBL" id="QXGD01001230">
    <property type="protein sequence ID" value="KAE9211258.1"/>
    <property type="molecule type" value="Genomic_DNA"/>
</dbReference>
<dbReference type="Proteomes" id="UP000441208">
    <property type="component" value="Unassembled WGS sequence"/>
</dbReference>
<dbReference type="EMBL" id="QXGF01001242">
    <property type="protein sequence ID" value="KAE8931429.1"/>
    <property type="molecule type" value="Genomic_DNA"/>
</dbReference>
<proteinExistence type="predicted"/>
<comment type="caution">
    <text evidence="2">The sequence shown here is derived from an EMBL/GenBank/DDBJ whole genome shotgun (WGS) entry which is preliminary data.</text>
</comment>